<reference evidence="8" key="2">
    <citation type="submission" date="2014-05" db="EMBL/GenBank/DDBJ databases">
        <authorList>
            <person name="Aslett M.A."/>
            <person name="De Silva N."/>
        </authorList>
    </citation>
    <scope>NUCLEOTIDE SEQUENCE</scope>
    <source>
        <strain evidence="8">AS</strain>
    </source>
</reference>
<evidence type="ECO:0000313" key="10">
    <source>
        <dbReference type="Proteomes" id="UP000195489"/>
    </source>
</evidence>
<dbReference type="RefSeq" id="XP_016654853.1">
    <property type="nucleotide sequence ID" value="XM_016799582.1"/>
</dbReference>
<evidence type="ECO:0000313" key="9">
    <source>
        <dbReference type="Proteomes" id="UP000071118"/>
    </source>
</evidence>
<evidence type="ECO:0000256" key="4">
    <source>
        <dbReference type="ARBA" id="ARBA00023235"/>
    </source>
</evidence>
<dbReference type="PROSITE" id="PS50059">
    <property type="entry name" value="FKBP_PPIASE"/>
    <property type="match status" value="1"/>
</dbReference>
<evidence type="ECO:0000256" key="5">
    <source>
        <dbReference type="PROSITE-ProRule" id="PRU00277"/>
    </source>
</evidence>
<dbReference type="EC" id="5.2.1.8" evidence="2 5"/>
<keyword evidence="4 5" id="KW-0413">Isomerase</keyword>
<proteinExistence type="predicted"/>
<dbReference type="GeneID" id="3496518"/>
<evidence type="ECO:0000313" key="7">
    <source>
        <dbReference type="EMBL" id="SCN62738.1"/>
    </source>
</evidence>
<evidence type="ECO:0000259" key="6">
    <source>
        <dbReference type="PROSITE" id="PS50059"/>
    </source>
</evidence>
<gene>
    <name evidence="8" type="ORF">PCHAS_1413600</name>
    <name evidence="7" type="ORF">PCHCB_000434800</name>
</gene>
<dbReference type="PANTHER" id="PTHR43811">
    <property type="entry name" value="FKBP-TYPE PEPTIDYL-PROLYL CIS-TRANS ISOMERASE FKPA"/>
    <property type="match status" value="1"/>
</dbReference>
<evidence type="ECO:0000256" key="2">
    <source>
        <dbReference type="ARBA" id="ARBA00013194"/>
    </source>
</evidence>
<evidence type="ECO:0000256" key="1">
    <source>
        <dbReference type="ARBA" id="ARBA00000971"/>
    </source>
</evidence>
<dbReference type="Proteomes" id="UP000195489">
    <property type="component" value="Chromosome 14"/>
</dbReference>
<dbReference type="GO" id="GO:0003755">
    <property type="term" value="F:peptidyl-prolyl cis-trans isomerase activity"/>
    <property type="evidence" value="ECO:0007669"/>
    <property type="project" value="UniProtKB-KW"/>
</dbReference>
<protein>
    <recommendedName>
        <fullName evidence="2 5">peptidylprolyl isomerase</fullName>
        <ecNumber evidence="2 5">5.2.1.8</ecNumber>
    </recommendedName>
</protein>
<accession>A0A077TUE8</accession>
<organism evidence="7 10">
    <name type="scientific">Plasmodium chabaudi chabaudi</name>
    <dbReference type="NCBI Taxonomy" id="31271"/>
    <lineage>
        <taxon>Eukaryota</taxon>
        <taxon>Sar</taxon>
        <taxon>Alveolata</taxon>
        <taxon>Apicomplexa</taxon>
        <taxon>Aconoidasida</taxon>
        <taxon>Haemosporida</taxon>
        <taxon>Plasmodiidae</taxon>
        <taxon>Plasmodium</taxon>
        <taxon>Plasmodium (Vinckeia)</taxon>
    </lineage>
</organism>
<dbReference type="EMBL" id="LK022891">
    <property type="protein sequence ID" value="VTZ70813.1"/>
    <property type="molecule type" value="Genomic_DNA"/>
</dbReference>
<dbReference type="OrthoDB" id="1902587at2759"/>
<dbReference type="InterPro" id="IPR046357">
    <property type="entry name" value="PPIase_dom_sf"/>
</dbReference>
<comment type="catalytic activity">
    <reaction evidence="1 5">
        <text>[protein]-peptidylproline (omega=180) = [protein]-peptidylproline (omega=0)</text>
        <dbReference type="Rhea" id="RHEA:16237"/>
        <dbReference type="Rhea" id="RHEA-COMP:10747"/>
        <dbReference type="Rhea" id="RHEA-COMP:10748"/>
        <dbReference type="ChEBI" id="CHEBI:83833"/>
        <dbReference type="ChEBI" id="CHEBI:83834"/>
        <dbReference type="EC" id="5.2.1.8"/>
    </reaction>
</comment>
<reference evidence="7 10" key="3">
    <citation type="submission" date="2016-08" db="EMBL/GenBank/DDBJ databases">
        <authorList>
            <consortium name="Pathogen Informatics"/>
        </authorList>
    </citation>
    <scope>NUCLEOTIDE SEQUENCE [LARGE SCALE GENOMIC DNA]</scope>
    <source>
        <strain evidence="8">AS</strain>
        <strain evidence="7 10">CB</strain>
    </source>
</reference>
<dbReference type="Proteomes" id="UP000071118">
    <property type="component" value="Chromosome 14"/>
</dbReference>
<dbReference type="KEGG" id="pcb:PCHAS_1413600"/>
<dbReference type="InterPro" id="IPR001179">
    <property type="entry name" value="PPIase_FKBP_dom"/>
</dbReference>
<feature type="domain" description="PPIase FKBP-type" evidence="6">
    <location>
        <begin position="114"/>
        <end position="199"/>
    </location>
</feature>
<keyword evidence="3 5" id="KW-0697">Rotamase</keyword>
<evidence type="ECO:0000313" key="8">
    <source>
        <dbReference type="EMBL" id="VTZ70813.1"/>
    </source>
</evidence>
<dbReference type="EMBL" id="LT608166">
    <property type="protein sequence ID" value="SCN62738.1"/>
    <property type="molecule type" value="Genomic_DNA"/>
</dbReference>
<dbReference type="PANTHER" id="PTHR43811:SF26">
    <property type="entry name" value="PEPTIDYL-PROLYL CIS-TRANS ISOMERASE FKBP16-1, CHLOROPLASTIC"/>
    <property type="match status" value="1"/>
</dbReference>
<sequence length="227" mass="26939">MRMTLKMINLINRFIFFKLDNTIKYSHKICLFNNRKKQILTKFHDFCNIFFVSLNLYIVKKYILSKNTRISYLEDRGDAYLQKKYRTDTKFLRTESGILYKDLLDGEGDPIEEGDTVYIHYQGKTTNDFRIIQSTFTSIIPPKIKAGIYDKKHIKAIYEIVIGMKKHTRRQCIVPPHLAYPNHFPNQPLIYEIDIVKVIKKGEEHDTLLERIKRNANYLKTAITSFF</sequence>
<keyword evidence="9" id="KW-1185">Reference proteome</keyword>
<dbReference type="VEuPathDB" id="PlasmoDB:PCHAS_1413600"/>
<dbReference type="Gene3D" id="3.10.50.40">
    <property type="match status" value="1"/>
</dbReference>
<evidence type="ECO:0000256" key="3">
    <source>
        <dbReference type="ARBA" id="ARBA00023110"/>
    </source>
</evidence>
<reference evidence="8 9" key="1">
    <citation type="journal article" date="2014" name="BMC Biol.">
        <title>A comprehensive evaluation of rodent malaria parasite genomes and gene expression.</title>
        <authorList>
            <person name="Otto T.D."/>
            <person name="Bohme U."/>
            <person name="Jackson A.P."/>
            <person name="Hunt M."/>
            <person name="Franke-Fayard B."/>
            <person name="Hoeijmakers W.A."/>
            <person name="Religa A.A."/>
            <person name="Robertson L."/>
            <person name="Sanders M."/>
            <person name="Ogun S.A."/>
            <person name="Cunningham D."/>
            <person name="Erhart A."/>
            <person name="Billker O."/>
            <person name="Khan S.M."/>
            <person name="Stunnenberg H.G."/>
            <person name="Langhorne J."/>
            <person name="Holder A.A."/>
            <person name="Waters A.P."/>
            <person name="Newbold C.I."/>
            <person name="Pain A."/>
            <person name="Berriman M."/>
            <person name="Janse C.J."/>
        </authorList>
    </citation>
    <scope>NUCLEOTIDE SEQUENCE [LARGE SCALE GENOMIC DNA]</scope>
    <source>
        <strain evidence="8 9">AS</strain>
    </source>
</reference>
<dbReference type="SUPFAM" id="SSF54534">
    <property type="entry name" value="FKBP-like"/>
    <property type="match status" value="1"/>
</dbReference>
<name>A0A077TUE8_PLACU</name>
<dbReference type="Pfam" id="PF00254">
    <property type="entry name" value="FKBP_C"/>
    <property type="match status" value="1"/>
</dbReference>
<dbReference type="AlphaFoldDB" id="A0A077TUE8"/>